<sequence>SRFDSVKGQIDILTSDIESISEGLFEMNKNIDGMYEQALTSVKSTGVNIVAAYYLLEKLQTVQVSIRKELKTQPDNTMLSMEAMNIEHQIALITKRRNDMITEQQKAFEDLKMMKMMKFNNLSMVDQFETIIKVTIPSSKRSHLIIDQAERSDKSSLLIQAIGDSVNQQARRQALLVKESSIRVAKTANRTVYDVETIDYISNQINEAGREIKKIHDRAKTQHVQLETRAAQWKEKRFMIAQELSSK</sequence>
<name>A0A2N4YT37_KLEVA</name>
<comment type="caution">
    <text evidence="1">The sequence shown here is derived from an EMBL/GenBank/DDBJ whole genome shotgun (WGS) entry which is preliminary data.</text>
</comment>
<dbReference type="InterPro" id="IPR008863">
    <property type="entry name" value="Toxic_anion-R_TelA"/>
</dbReference>
<protein>
    <submittedName>
        <fullName evidence="1">Tellurium resistance protein</fullName>
    </submittedName>
</protein>
<reference evidence="1 2" key="1">
    <citation type="submission" date="2017-11" db="EMBL/GenBank/DDBJ databases">
        <authorList>
            <person name="Han C.G."/>
        </authorList>
    </citation>
    <scope>NUCLEOTIDE SEQUENCE [LARGE SCALE GENOMIC DNA]</scope>
    <source>
        <strain evidence="1 2">A8</strain>
    </source>
</reference>
<dbReference type="EMBL" id="PIDP01001556">
    <property type="protein sequence ID" value="PLM90728.1"/>
    <property type="molecule type" value="Genomic_DNA"/>
</dbReference>
<accession>A0A2N4YT37</accession>
<proteinExistence type="predicted"/>
<reference evidence="1 2" key="2">
    <citation type="submission" date="2018-01" db="EMBL/GenBank/DDBJ databases">
        <title>Genomic study of Klebsiella pneumoniae.</title>
        <authorList>
            <person name="Yang Y."/>
            <person name="Bicalho R."/>
        </authorList>
    </citation>
    <scope>NUCLEOTIDE SEQUENCE [LARGE SCALE GENOMIC DNA]</scope>
    <source>
        <strain evidence="1 2">A8</strain>
    </source>
</reference>
<evidence type="ECO:0000313" key="1">
    <source>
        <dbReference type="EMBL" id="PLM90728.1"/>
    </source>
</evidence>
<gene>
    <name evidence="1" type="ORF">CWN47_29395</name>
</gene>
<organism evidence="1 2">
    <name type="scientific">Klebsiella variicola</name>
    <dbReference type="NCBI Taxonomy" id="244366"/>
    <lineage>
        <taxon>Bacteria</taxon>
        <taxon>Pseudomonadati</taxon>
        <taxon>Pseudomonadota</taxon>
        <taxon>Gammaproteobacteria</taxon>
        <taxon>Enterobacterales</taxon>
        <taxon>Enterobacteriaceae</taxon>
        <taxon>Klebsiella/Raoultella group</taxon>
        <taxon>Klebsiella</taxon>
        <taxon>Klebsiella pneumoniae complex</taxon>
    </lineage>
</organism>
<feature type="non-terminal residue" evidence="1">
    <location>
        <position position="1"/>
    </location>
</feature>
<dbReference type="Pfam" id="PF05816">
    <property type="entry name" value="TelA"/>
    <property type="match status" value="1"/>
</dbReference>
<evidence type="ECO:0000313" key="2">
    <source>
        <dbReference type="Proteomes" id="UP000234412"/>
    </source>
</evidence>
<dbReference type="Proteomes" id="UP000234412">
    <property type="component" value="Unassembled WGS sequence"/>
</dbReference>
<dbReference type="AlphaFoldDB" id="A0A2N4YT37"/>